<organism evidence="3 4">
    <name type="scientific">Candidatus Nitrosocosmicus oleophilus</name>
    <dbReference type="NCBI Taxonomy" id="1353260"/>
    <lineage>
        <taxon>Archaea</taxon>
        <taxon>Nitrososphaerota</taxon>
        <taxon>Nitrososphaeria</taxon>
        <taxon>Nitrososphaerales</taxon>
        <taxon>Nitrososphaeraceae</taxon>
        <taxon>Candidatus Nitrosocosmicus</taxon>
    </lineage>
</organism>
<dbReference type="SMART" id="SM00754">
    <property type="entry name" value="CHRD"/>
    <property type="match status" value="1"/>
</dbReference>
<keyword evidence="1" id="KW-1133">Transmembrane helix</keyword>
<name>A0A654M375_9ARCH</name>
<keyword evidence="1" id="KW-0472">Membrane</keyword>
<evidence type="ECO:0000259" key="2">
    <source>
        <dbReference type="SMART" id="SM00754"/>
    </source>
</evidence>
<dbReference type="RefSeq" id="WP_196816065.1">
    <property type="nucleotide sequence ID" value="NZ_CP012850.1"/>
</dbReference>
<keyword evidence="4" id="KW-1185">Reference proteome</keyword>
<evidence type="ECO:0000313" key="3">
    <source>
        <dbReference type="EMBL" id="ALI36869.1"/>
    </source>
</evidence>
<evidence type="ECO:0000313" key="4">
    <source>
        <dbReference type="Proteomes" id="UP000058925"/>
    </source>
</evidence>
<reference evidence="4" key="1">
    <citation type="submission" date="2015-10" db="EMBL/GenBank/DDBJ databases">
        <title>Niche specialization of a soil ammonia-oxidizing archaeon, Candidatus Nitrosocosmicus oleophilus.</title>
        <authorList>
            <person name="Jung M.-Y."/>
            <person name="Rhee S.-K."/>
        </authorList>
    </citation>
    <scope>NUCLEOTIDE SEQUENCE [LARGE SCALE GENOMIC DNA]</scope>
    <source>
        <strain evidence="4">MY3</strain>
    </source>
</reference>
<dbReference type="InterPro" id="IPR010895">
    <property type="entry name" value="CHRD"/>
</dbReference>
<dbReference type="Proteomes" id="UP000058925">
    <property type="component" value="Chromosome"/>
</dbReference>
<dbReference type="Pfam" id="PF07452">
    <property type="entry name" value="CHRD"/>
    <property type="match status" value="1"/>
</dbReference>
<dbReference type="AlphaFoldDB" id="A0A654M375"/>
<sequence length="191" mass="21158">MRSEHSVLDLDNPIFIVLLVFFAILSNICYVWGQTNSTYIASLNGTNVLPSAYANSSGIGEIVISRDSEGNVYEVVYNILLKNISNILTVDLHNAPEGINGTTTYSIYDIFSIPRVDQNSSSVVLRGSLDLINFESTLGGKADPSLLFSGSNPFTYEALERELLFNRTYIDVHTAKFPEGELRGQLHPIYK</sequence>
<dbReference type="KEGG" id="taa:NMY3_02679"/>
<protein>
    <submittedName>
        <fullName evidence="3">CHRD domain protein</fullName>
    </submittedName>
</protein>
<keyword evidence="1" id="KW-0812">Transmembrane</keyword>
<accession>A0A654M375</accession>
<feature type="domain" description="CHRD" evidence="2">
    <location>
        <begin position="37"/>
        <end position="188"/>
    </location>
</feature>
<dbReference type="EMBL" id="CP012850">
    <property type="protein sequence ID" value="ALI36869.1"/>
    <property type="molecule type" value="Genomic_DNA"/>
</dbReference>
<evidence type="ECO:0000256" key="1">
    <source>
        <dbReference type="SAM" id="Phobius"/>
    </source>
</evidence>
<feature type="transmembrane region" description="Helical" evidence="1">
    <location>
        <begin position="12"/>
        <end position="33"/>
    </location>
</feature>
<dbReference type="GeneID" id="60422609"/>
<proteinExistence type="predicted"/>
<gene>
    <name evidence="3" type="ORF">NMY3_02679</name>
</gene>